<evidence type="ECO:0000256" key="10">
    <source>
        <dbReference type="SAM" id="Coils"/>
    </source>
</evidence>
<dbReference type="InterPro" id="IPR026028">
    <property type="entry name" value="V-type_ATPase_116kDa_su_euka"/>
</dbReference>
<evidence type="ECO:0000256" key="5">
    <source>
        <dbReference type="ARBA" id="ARBA00022781"/>
    </source>
</evidence>
<comment type="similarity">
    <text evidence="2 9">Belongs to the V-ATPase 116 kDa subunit family.</text>
</comment>
<dbReference type="PIRSF" id="PIRSF001293">
    <property type="entry name" value="ATP6V0A1"/>
    <property type="match status" value="1"/>
</dbReference>
<feature type="transmembrane region" description="Helical" evidence="9">
    <location>
        <begin position="557"/>
        <end position="575"/>
    </location>
</feature>
<feature type="transmembrane region" description="Helical" evidence="9">
    <location>
        <begin position="770"/>
        <end position="799"/>
    </location>
</feature>
<reference evidence="12" key="1">
    <citation type="submission" date="2017-01" db="EMBL/GenBank/DDBJ databases">
        <title>Comparative genomics of anhydrobiosis in the tardigrade Hypsibius dujardini.</title>
        <authorList>
            <person name="Yoshida Y."/>
            <person name="Koutsovoulos G."/>
            <person name="Laetsch D."/>
            <person name="Stevens L."/>
            <person name="Kumar S."/>
            <person name="Horikawa D."/>
            <person name="Ishino K."/>
            <person name="Komine S."/>
            <person name="Tomita M."/>
            <person name="Blaxter M."/>
            <person name="Arakawa K."/>
        </authorList>
    </citation>
    <scope>NUCLEOTIDE SEQUENCE [LARGE SCALE GENOMIC DNA]</scope>
    <source>
        <strain evidence="12">Z151</strain>
    </source>
</reference>
<evidence type="ECO:0000256" key="9">
    <source>
        <dbReference type="RuleBase" id="RU361189"/>
    </source>
</evidence>
<dbReference type="InterPro" id="IPR002490">
    <property type="entry name" value="V-ATPase_116kDa_su"/>
</dbReference>
<dbReference type="GO" id="GO:0051117">
    <property type="term" value="F:ATPase binding"/>
    <property type="evidence" value="ECO:0007669"/>
    <property type="project" value="TreeGrafter"/>
</dbReference>
<dbReference type="GO" id="GO:0007035">
    <property type="term" value="P:vacuolar acidification"/>
    <property type="evidence" value="ECO:0007669"/>
    <property type="project" value="TreeGrafter"/>
</dbReference>
<feature type="transmembrane region" description="Helical" evidence="9">
    <location>
        <begin position="664"/>
        <end position="684"/>
    </location>
</feature>
<evidence type="ECO:0000256" key="3">
    <source>
        <dbReference type="ARBA" id="ARBA00022448"/>
    </source>
</evidence>
<evidence type="ECO:0000256" key="6">
    <source>
        <dbReference type="ARBA" id="ARBA00022989"/>
    </source>
</evidence>
<dbReference type="GO" id="GO:0000220">
    <property type="term" value="C:vacuolar proton-transporting V-type ATPase, V0 domain"/>
    <property type="evidence" value="ECO:0007669"/>
    <property type="project" value="InterPro"/>
</dbReference>
<evidence type="ECO:0000313" key="12">
    <source>
        <dbReference type="Proteomes" id="UP000192578"/>
    </source>
</evidence>
<keyword evidence="8 9" id="KW-0472">Membrane</keyword>
<feature type="transmembrane region" description="Helical" evidence="9">
    <location>
        <begin position="411"/>
        <end position="435"/>
    </location>
</feature>
<organism evidence="11 12">
    <name type="scientific">Hypsibius exemplaris</name>
    <name type="common">Freshwater tardigrade</name>
    <dbReference type="NCBI Taxonomy" id="2072580"/>
    <lineage>
        <taxon>Eukaryota</taxon>
        <taxon>Metazoa</taxon>
        <taxon>Ecdysozoa</taxon>
        <taxon>Tardigrada</taxon>
        <taxon>Eutardigrada</taxon>
        <taxon>Parachela</taxon>
        <taxon>Hypsibioidea</taxon>
        <taxon>Hypsibiidae</taxon>
        <taxon>Hypsibius</taxon>
    </lineage>
</organism>
<comment type="function">
    <text evidence="9">Essential component of the vacuolar proton pump (V-ATPase), a multimeric enzyme that catalyzes the translocation of protons across the membranes. Required for assembly and activity of the V-ATPase.</text>
</comment>
<keyword evidence="6 9" id="KW-1133">Transmembrane helix</keyword>
<feature type="coiled-coil region" evidence="10">
    <location>
        <begin position="94"/>
        <end position="128"/>
    </location>
</feature>
<evidence type="ECO:0000256" key="2">
    <source>
        <dbReference type="ARBA" id="ARBA00009904"/>
    </source>
</evidence>
<dbReference type="Proteomes" id="UP000192578">
    <property type="component" value="Unassembled WGS sequence"/>
</dbReference>
<evidence type="ECO:0000313" key="11">
    <source>
        <dbReference type="EMBL" id="OQV19812.1"/>
    </source>
</evidence>
<keyword evidence="4 9" id="KW-0812">Transmembrane</keyword>
<protein>
    <recommendedName>
        <fullName evidence="9">V-type proton ATPase subunit a</fullName>
    </recommendedName>
</protein>
<dbReference type="PANTHER" id="PTHR11629">
    <property type="entry name" value="VACUOLAR PROTON ATPASES"/>
    <property type="match status" value="1"/>
</dbReference>
<keyword evidence="12" id="KW-1185">Reference proteome</keyword>
<dbReference type="EMBL" id="MTYJ01000035">
    <property type="protein sequence ID" value="OQV19812.1"/>
    <property type="molecule type" value="Genomic_DNA"/>
</dbReference>
<feature type="transmembrane region" description="Helical" evidence="9">
    <location>
        <begin position="456"/>
        <end position="474"/>
    </location>
</feature>
<keyword evidence="5 9" id="KW-0375">Hydrogen ion transport</keyword>
<keyword evidence="7 9" id="KW-0406">Ion transport</keyword>
<dbReference type="Pfam" id="PF01496">
    <property type="entry name" value="V_ATPase_I"/>
    <property type="match status" value="1"/>
</dbReference>
<accession>A0A1W0WXD4</accession>
<evidence type="ECO:0000256" key="7">
    <source>
        <dbReference type="ARBA" id="ARBA00023065"/>
    </source>
</evidence>
<dbReference type="AlphaFoldDB" id="A0A1W0WXD4"/>
<dbReference type="PANTHER" id="PTHR11629:SF63">
    <property type="entry name" value="V-TYPE PROTON ATPASE SUBUNIT A"/>
    <property type="match status" value="1"/>
</dbReference>
<feature type="transmembrane region" description="Helical" evidence="9">
    <location>
        <begin position="587"/>
        <end position="610"/>
    </location>
</feature>
<name>A0A1W0WXD4_HYPEX</name>
<sequence length="845" mass="95876">MGSLFRSQEMALCQVFLQSEAAYCCTAELGELGVAQFRDLNRDVNAFQRKFVNEIRRCDDIERILRFLEKQCQKEKVPILRLGENPLTPSPRELADLETTLEKLELEMKEFNTNYEALQRNNMDLLELKHVLRKAQTIFDTGEMGAIQDSASHAELMNSLTSRCGPVASGSPPREASISFMAGTILASKVQAFERLIWRISRGTILVRCSDIETLLQDPHTGEDVRKSIFFAFYQGEQLKSRVKKVCDAFRATVFPCPDQPQDIREMSIQIMTRIEDLKTLLGHTQQHRQQVLTASAKNVDSWTVKVRKIKAVYSLMNCFNIDTTQRCFIGEAWCPTQDLERIRMALLRGSEAAECSVPSFITPLKTNDTPPTYHKTNKFTSGFQAIVDTYGVATYREVNPAPFTVITFPFLFGVMFGDAGHGLVMTMMASVLLWKEKVISKQKDMGEIASTIFGGRYIIFLMGLFSIYTGLIYNDVFSRSLNIFGSRWSAQRSVYNLSEDAANNDTTFVFPTFQLDPTNTSSDYIYDNGPYPFGLDPAWQLATNKINFSNSYKMKMSVILGVIHMLFGICLSTFNHTYFKKKINLICEFVPQVIFLSCMFGYLVVLLFYKWIVFTADKSGCTPGLLIGLINMFLLKHQENPVNKDGTECTIYSFYPHQSTVETILVVVAVLCFPWMLFGKPLYNRWHTKRAHYSEVHNIDEATTTESSTDDGHAGDGFMDVMIYQGIHTIEFCLGVVSNTASYLRLWALSLAHTQLSEVIWSMALARGFAFNSILGVPVLFCIFSFWAIGSLCILILMEGMSAFLHALRLHWVEFQNKFYGGNGYPFEPFDLRQIHEGVMPEPA</sequence>
<keyword evidence="3 9" id="KW-0813">Transport</keyword>
<dbReference type="GO" id="GO:0046961">
    <property type="term" value="F:proton-transporting ATPase activity, rotational mechanism"/>
    <property type="evidence" value="ECO:0007669"/>
    <property type="project" value="InterPro"/>
</dbReference>
<dbReference type="OrthoDB" id="10264220at2759"/>
<dbReference type="GO" id="GO:0005886">
    <property type="term" value="C:plasma membrane"/>
    <property type="evidence" value="ECO:0007669"/>
    <property type="project" value="TreeGrafter"/>
</dbReference>
<proteinExistence type="inferred from homology"/>
<comment type="subcellular location">
    <subcellularLocation>
        <location evidence="1">Membrane</location>
        <topology evidence="1">Multi-pass membrane protein</topology>
    </subcellularLocation>
</comment>
<evidence type="ECO:0000256" key="4">
    <source>
        <dbReference type="ARBA" id="ARBA00022692"/>
    </source>
</evidence>
<evidence type="ECO:0000256" key="8">
    <source>
        <dbReference type="ARBA" id="ARBA00023136"/>
    </source>
</evidence>
<keyword evidence="10" id="KW-0175">Coiled coil</keyword>
<evidence type="ECO:0000256" key="1">
    <source>
        <dbReference type="ARBA" id="ARBA00004141"/>
    </source>
</evidence>
<comment type="caution">
    <text evidence="11">The sequence shown here is derived from an EMBL/GenBank/DDBJ whole genome shotgun (WGS) entry which is preliminary data.</text>
</comment>
<gene>
    <name evidence="11" type="ORF">BV898_06083</name>
</gene>